<feature type="compositionally biased region" description="Polar residues" evidence="3">
    <location>
        <begin position="511"/>
        <end position="521"/>
    </location>
</feature>
<dbReference type="InterPro" id="IPR004087">
    <property type="entry name" value="KH_dom"/>
</dbReference>
<feature type="region of interest" description="Disordered" evidence="3">
    <location>
        <begin position="1"/>
        <end position="189"/>
    </location>
</feature>
<evidence type="ECO:0000256" key="2">
    <source>
        <dbReference type="PROSITE-ProRule" id="PRU00117"/>
    </source>
</evidence>
<dbReference type="GO" id="GO:0003723">
    <property type="term" value="F:RNA binding"/>
    <property type="evidence" value="ECO:0007669"/>
    <property type="project" value="UniProtKB-UniRule"/>
</dbReference>
<feature type="compositionally biased region" description="Basic and acidic residues" evidence="3">
    <location>
        <begin position="105"/>
        <end position="114"/>
    </location>
</feature>
<feature type="compositionally biased region" description="Basic and acidic residues" evidence="3">
    <location>
        <begin position="64"/>
        <end position="97"/>
    </location>
</feature>
<proteinExistence type="predicted"/>
<dbReference type="PROSITE" id="PS50084">
    <property type="entry name" value="KH_TYPE_1"/>
    <property type="match status" value="2"/>
</dbReference>
<keyword evidence="6" id="KW-1185">Reference proteome</keyword>
<dbReference type="EMBL" id="JAAARO010000012">
    <property type="protein sequence ID" value="KAF5738835.1"/>
    <property type="molecule type" value="Genomic_DNA"/>
</dbReference>
<name>A0A7J7CXK0_TRIWF</name>
<dbReference type="InterPro" id="IPR004088">
    <property type="entry name" value="KH_dom_type_1"/>
</dbReference>
<evidence type="ECO:0000256" key="3">
    <source>
        <dbReference type="SAM" id="MobiDB-lite"/>
    </source>
</evidence>
<dbReference type="OrthoDB" id="5204190at2759"/>
<feature type="compositionally biased region" description="Low complexity" evidence="3">
    <location>
        <begin position="712"/>
        <end position="724"/>
    </location>
</feature>
<keyword evidence="2" id="KW-0694">RNA-binding</keyword>
<feature type="domain" description="K Homology" evidence="4">
    <location>
        <begin position="184"/>
        <end position="257"/>
    </location>
</feature>
<feature type="region of interest" description="Disordered" evidence="3">
    <location>
        <begin position="712"/>
        <end position="784"/>
    </location>
</feature>
<feature type="compositionally biased region" description="Polar residues" evidence="3">
    <location>
        <begin position="356"/>
        <end position="372"/>
    </location>
</feature>
<sequence>MAEEQVAVSSPEASPAPTDHKRKLEELEPETQQEIVADPPEEDSEEKTEDHEQENSDEAGPDLPEAKRTRIDEKADGLDSENGFKLDNNEKPVKEDAVVLNVVNEQREDPEPTSKEVQQTIDDEQPAAENHETADSQKVPGDGSEEENILESSKGETEKPPEKTPEQEFDDSAPQIQPTFDDGPTTLRKMEVPNNKVGVLIGKAGETIRFLQYNSGAKIQITRDAEADPNLTTRPVELIGTLSSIEKAEKLINAVIAEADAGGSPTLVARGLRSVQNAGPTEQIEIQVPNEKVGLIIGRGGDTIKGLQNRSGARIQVLMPQHLPEGDDSKERTVRVTGDKRQIEMAREMIKEAMNQTMRPSPLSSTFNQQAYRSRGPSVPHQWGPRASHAAHSMPYDYHQRGPYPSQNQQYTHPTYGSYPPQQMAPRNNFASGWEQRAPSGMQGQPPRGGGYDYYGGQGARSFDHSVPSQVSNPMHGFGHSPASAMGPPPSQASYNYGQARDSDYGHPAPYSQTAHTQQSYGRGYEEPKYDNQAPTQHSYGGHGSSQPIYLQTGSQPGYAAEQQYSKPASYAMPSQVPPAQSYGPQRPTQPGETPYHGAVPSAQSYGTNMQQHQQPQQQQYPYASTAPMQQPYPSYGSAPAADGYNQVPTASGPGYQVQAGQPVSGYAQPVQQAAVYGQMGYGQYPPSQGYTEQPVPSSAGYGFQGTQDQAYGSAAGSTYSAPPSGQPAYAQSTAAQPGYDQSAAESGGYAVVPTSAPASYGKTLSPQSGYPQYDSTQMYAAPH</sequence>
<feature type="compositionally biased region" description="Polar residues" evidence="3">
    <location>
        <begin position="688"/>
        <end position="697"/>
    </location>
</feature>
<feature type="compositionally biased region" description="Polar residues" evidence="3">
    <location>
        <begin position="763"/>
        <end position="784"/>
    </location>
</feature>
<feature type="compositionally biased region" description="Basic and acidic residues" evidence="3">
    <location>
        <begin position="153"/>
        <end position="166"/>
    </location>
</feature>
<accession>A0A7J7CXK0</accession>
<dbReference type="SUPFAM" id="SSF54791">
    <property type="entry name" value="Eukaryotic type KH-domain (KH-domain type I)"/>
    <property type="match status" value="2"/>
</dbReference>
<evidence type="ECO:0000313" key="5">
    <source>
        <dbReference type="EMBL" id="KAF5738835.1"/>
    </source>
</evidence>
<feature type="compositionally biased region" description="Polar residues" evidence="3">
    <location>
        <begin position="533"/>
        <end position="556"/>
    </location>
</feature>
<dbReference type="InParanoid" id="A0A7J7CXK0"/>
<feature type="compositionally biased region" description="Low complexity" evidence="3">
    <location>
        <begin position="611"/>
        <end position="623"/>
    </location>
</feature>
<evidence type="ECO:0000259" key="4">
    <source>
        <dbReference type="SMART" id="SM00322"/>
    </source>
</evidence>
<feature type="compositionally biased region" description="Polar residues" evidence="3">
    <location>
        <begin position="583"/>
        <end position="592"/>
    </location>
</feature>
<gene>
    <name evidence="5" type="ORF">HS088_TW12G00028</name>
</gene>
<dbReference type="Pfam" id="PF00013">
    <property type="entry name" value="KH_1"/>
    <property type="match status" value="2"/>
</dbReference>
<evidence type="ECO:0000256" key="1">
    <source>
        <dbReference type="ARBA" id="ARBA00022737"/>
    </source>
</evidence>
<feature type="domain" description="K Homology" evidence="4">
    <location>
        <begin position="280"/>
        <end position="355"/>
    </location>
</feature>
<dbReference type="SMART" id="SM00322">
    <property type="entry name" value="KH"/>
    <property type="match status" value="2"/>
</dbReference>
<dbReference type="CDD" id="cd00105">
    <property type="entry name" value="KH-I"/>
    <property type="match status" value="1"/>
</dbReference>
<organism evidence="5 6">
    <name type="scientific">Tripterygium wilfordii</name>
    <name type="common">Thunder God vine</name>
    <dbReference type="NCBI Taxonomy" id="458696"/>
    <lineage>
        <taxon>Eukaryota</taxon>
        <taxon>Viridiplantae</taxon>
        <taxon>Streptophyta</taxon>
        <taxon>Embryophyta</taxon>
        <taxon>Tracheophyta</taxon>
        <taxon>Spermatophyta</taxon>
        <taxon>Magnoliopsida</taxon>
        <taxon>eudicotyledons</taxon>
        <taxon>Gunneridae</taxon>
        <taxon>Pentapetalae</taxon>
        <taxon>rosids</taxon>
        <taxon>fabids</taxon>
        <taxon>Celastrales</taxon>
        <taxon>Celastraceae</taxon>
        <taxon>Tripterygium</taxon>
    </lineage>
</organism>
<feature type="region of interest" description="Disordered" evidence="3">
    <location>
        <begin position="356"/>
        <end position="388"/>
    </location>
</feature>
<dbReference type="AlphaFoldDB" id="A0A7J7CXK0"/>
<dbReference type="Proteomes" id="UP000593562">
    <property type="component" value="Unassembled WGS sequence"/>
</dbReference>
<feature type="region of interest" description="Disordered" evidence="3">
    <location>
        <begin position="432"/>
        <end position="657"/>
    </location>
</feature>
<reference evidence="5 6" key="1">
    <citation type="journal article" date="2020" name="Nat. Commun.">
        <title>Genome of Tripterygium wilfordii and identification of cytochrome P450 involved in triptolide biosynthesis.</title>
        <authorList>
            <person name="Tu L."/>
            <person name="Su P."/>
            <person name="Zhang Z."/>
            <person name="Gao L."/>
            <person name="Wang J."/>
            <person name="Hu T."/>
            <person name="Zhou J."/>
            <person name="Zhang Y."/>
            <person name="Zhao Y."/>
            <person name="Liu Y."/>
            <person name="Song Y."/>
            <person name="Tong Y."/>
            <person name="Lu Y."/>
            <person name="Yang J."/>
            <person name="Xu C."/>
            <person name="Jia M."/>
            <person name="Peters R.J."/>
            <person name="Huang L."/>
            <person name="Gao W."/>
        </authorList>
    </citation>
    <scope>NUCLEOTIDE SEQUENCE [LARGE SCALE GENOMIC DNA]</scope>
    <source>
        <strain evidence="6">cv. XIE 37</strain>
        <tissue evidence="5">Leaf</tissue>
    </source>
</reference>
<dbReference type="PANTHER" id="PTHR10288">
    <property type="entry name" value="KH DOMAIN CONTAINING RNA BINDING PROTEIN"/>
    <property type="match status" value="1"/>
</dbReference>
<dbReference type="Gene3D" id="3.30.1370.10">
    <property type="entry name" value="K Homology domain, type 1"/>
    <property type="match status" value="2"/>
</dbReference>
<dbReference type="FunCoup" id="A0A7J7CXK0">
    <property type="interactions" value="2422"/>
</dbReference>
<feature type="compositionally biased region" description="Gly residues" evidence="3">
    <location>
        <begin position="447"/>
        <end position="459"/>
    </location>
</feature>
<feature type="region of interest" description="Disordered" evidence="3">
    <location>
        <begin position="688"/>
        <end position="707"/>
    </location>
</feature>
<keyword evidence="1" id="KW-0677">Repeat</keyword>
<comment type="caution">
    <text evidence="5">The sequence shown here is derived from an EMBL/GenBank/DDBJ whole genome shotgun (WGS) entry which is preliminary data.</text>
</comment>
<dbReference type="InterPro" id="IPR036612">
    <property type="entry name" value="KH_dom_type_1_sf"/>
</dbReference>
<evidence type="ECO:0000313" key="6">
    <source>
        <dbReference type="Proteomes" id="UP000593562"/>
    </source>
</evidence>
<protein>
    <submittedName>
        <fullName evidence="5">Far upstream element-binding protein 1-like</fullName>
    </submittedName>
</protein>